<dbReference type="Pfam" id="PF00931">
    <property type="entry name" value="NB-ARC"/>
    <property type="match status" value="1"/>
</dbReference>
<keyword evidence="3" id="KW-0677">Repeat</keyword>
<dbReference type="Pfam" id="PF25019">
    <property type="entry name" value="LRR_R13L1-DRL21"/>
    <property type="match status" value="2"/>
</dbReference>
<evidence type="ECO:0000313" key="13">
    <source>
        <dbReference type="Proteomes" id="UP001234989"/>
    </source>
</evidence>
<evidence type="ECO:0000256" key="4">
    <source>
        <dbReference type="ARBA" id="ARBA00022741"/>
    </source>
</evidence>
<sequence>MVVVHCSSCTSKLCKQVDRKISFQLPAVLQGQVGMSRWQMISEMEIGLAVGGAFLSSALNVLFDRLTPNGNLLKMFKRDKRDVRLLNKLRITLLGLQAVLSDAENKQASNPYVSQWLNELQDSVDGAENLIEEVNYEVLRLKVESQHQNLGETSNQQVSDCNLCMSDDFFLNIKEKLEETIETLEELGKQIGRLDLTKYLDSGRQEKRESSTSVAVESEILGRKNEIEELIDRLLSENGNGKYPTVIPVVGMGGVGKTTLAKAVYNYEKVKNHFGLKAWICVSEPYDILRITKELLQEIGLTVDNNLNQLQVKLKESLKGKKFLIVLDDVWSDDYKEWDDLRNIFVQGDVGSKIIVTTRKESVALMMGSGAINVGTLSSEVSWDLFKKHSLENRDPEEHPELEEVGKQISHKCKGLPLALKALAGILRSKFEVNEWTDILRSEIWELPHHPNGILPALMLSYNDLPPHLKRCFAFCAIYPKDYLFCKEQVIHLWIANGLVQQLHSANQYFLELRSRSLFERVRKSSKWTSKEFLMHDLVNDLAQIASSNRCIRLEDIEASHMLERTRHLSYSMDDRDFGKLKILKKLEQLRTLLTINIRWYSSHLSKRVLHDILPRLTSLRALSLSQYQNKELPNDLFIKLKHLRFLDLSWTFIKKLPDSICVLYNLETLLLSHCIFLKELPLHMEKLINLRHLDISEGRLETLLHLSKLKSLDVLVGAKFLLSGRSGSRMEDLGELHNLYGSLSILELQHVVDRRESLKANMREKKHVERLSLEWSGSFADNSQTEREILDELQPNTNIKEVEITGYRGTKFPNWLGDHSFHKLINLSLSNGKDCDSLPALGQLPCLKFLTIRGMRQITEVTEEFYGSLSSTKPFNSLEKLQFALMPEWKQWHVLGKGEFPVLEELLIDGCPKLIGKLPENLSSLRSLRISKCPELSLETPIQLEGMKQIVELVITDCKSLTSLPISILPSTLKRIRISGCGELKLESSMNTMFLGELSLVGCDSPELFPRARDLNVSSCHNLNRLLVPIATETLSIRDCENLEILSVACGTQMTSLHIYNCKKLKSLPEHMQELLPSLKVLDIRNCPEIESFPEGGLPFNLQRLQIDYCKKLVNGRKEWHLQRLPCLRNLTIYHDGTNLSGEKLELPCSIRSLAISNLKTLSSQLLKCLTSLEFLYARKLPQIQSLLEEGLPSSLSELKLFSNHDLHSLPIEGLQRLTWLQRLEIWECPNLQSLPELGLPSSLSVLCIWNCSNLQSLPESGLPSSLSHKASIATVKLRIYLWIGMNLILDDSKKGDKMKAGFCMSKMCFSGSKNDYAGNAEPAFRPAVLQGQVDMSRWCHPRVWLEDIEASHMLERTRHLSYSMDDRDFGKLKILKKLEQLRTLLTINIRWYSSHLSKRVLHDILPRLTSLRALSLSQYQNKELPNDLFIKLKHLRFLDLSWTFIKKLPDSICVLYNLETLLLSHCIFLKELPLHMEKLINLRHLDISEGRLETLLHLSKLKSLDVLVGAKFLLSGRSGSRMEDLGELHNLYGSLSILELQHVVDRRESLKANMREKKHVERLSLEWSGSFADNSQTERDILDELQPNTNIKEVEITGYRGTKFPNWLGDHSFHKLINLSLSNGKDCDSLPALGQLPCLKFLTIRGMHQITKVTEEFYGSSSSTKPFNSLEKLEFGEMPEWEALWT</sequence>
<feature type="domain" description="Disease resistance N-terminal" evidence="9">
    <location>
        <begin position="54"/>
        <end position="148"/>
    </location>
</feature>
<feature type="domain" description="R13L1/DRL21-like LRR repeat region" evidence="11">
    <location>
        <begin position="1524"/>
        <end position="1649"/>
    </location>
</feature>
<dbReference type="Gene3D" id="3.80.10.10">
    <property type="entry name" value="Ribonuclease Inhibitor"/>
    <property type="match status" value="5"/>
</dbReference>
<keyword evidence="7" id="KW-0175">Coiled coil</keyword>
<dbReference type="Gene3D" id="1.10.10.10">
    <property type="entry name" value="Winged helix-like DNA-binding domain superfamily/Winged helix DNA-binding domain"/>
    <property type="match status" value="1"/>
</dbReference>
<accession>A0AAF0PUK2</accession>
<dbReference type="GO" id="GO:0051607">
    <property type="term" value="P:defense response to virus"/>
    <property type="evidence" value="ECO:0007669"/>
    <property type="project" value="UniProtKB-ARBA"/>
</dbReference>
<dbReference type="GO" id="GO:0043531">
    <property type="term" value="F:ADP binding"/>
    <property type="evidence" value="ECO:0007669"/>
    <property type="project" value="InterPro"/>
</dbReference>
<evidence type="ECO:0000259" key="11">
    <source>
        <dbReference type="Pfam" id="PF25019"/>
    </source>
</evidence>
<keyword evidence="2" id="KW-0433">Leucine-rich repeat</keyword>
<evidence type="ECO:0000256" key="3">
    <source>
        <dbReference type="ARBA" id="ARBA00022737"/>
    </source>
</evidence>
<feature type="domain" description="R13L1/DRL21-like LRR repeat region" evidence="11">
    <location>
        <begin position="731"/>
        <end position="856"/>
    </location>
</feature>
<feature type="coiled-coil region" evidence="7">
    <location>
        <begin position="86"/>
        <end position="137"/>
    </location>
</feature>
<keyword evidence="4" id="KW-0547">Nucleotide-binding</keyword>
<comment type="similarity">
    <text evidence="1">Belongs to the disease resistance NB-LRR family.</text>
</comment>
<dbReference type="SUPFAM" id="SSF52058">
    <property type="entry name" value="L domain-like"/>
    <property type="match status" value="3"/>
</dbReference>
<evidence type="ECO:0000256" key="5">
    <source>
        <dbReference type="ARBA" id="ARBA00022821"/>
    </source>
</evidence>
<dbReference type="SUPFAM" id="SSF52540">
    <property type="entry name" value="P-loop containing nucleoside triphosphate hydrolases"/>
    <property type="match status" value="1"/>
</dbReference>
<dbReference type="FunFam" id="1.10.10.10:FF:000322">
    <property type="entry name" value="Probable disease resistance protein At1g63360"/>
    <property type="match status" value="1"/>
</dbReference>
<proteinExistence type="inferred from homology"/>
<evidence type="ECO:0000256" key="6">
    <source>
        <dbReference type="ARBA" id="ARBA00022840"/>
    </source>
</evidence>
<keyword evidence="13" id="KW-1185">Reference proteome</keyword>
<dbReference type="InterPro" id="IPR032675">
    <property type="entry name" value="LRR_dom_sf"/>
</dbReference>
<dbReference type="InterPro" id="IPR036388">
    <property type="entry name" value="WH-like_DNA-bd_sf"/>
</dbReference>
<dbReference type="Proteomes" id="UP001234989">
    <property type="component" value="Chromosome 1"/>
</dbReference>
<dbReference type="PANTHER" id="PTHR36766">
    <property type="entry name" value="PLANT BROAD-SPECTRUM MILDEW RESISTANCE PROTEIN RPW8"/>
    <property type="match status" value="1"/>
</dbReference>
<feature type="domain" description="Disease resistance protein winged helix" evidence="10">
    <location>
        <begin position="478"/>
        <end position="543"/>
    </location>
</feature>
<organism evidence="12 13">
    <name type="scientific">Solanum verrucosum</name>
    <dbReference type="NCBI Taxonomy" id="315347"/>
    <lineage>
        <taxon>Eukaryota</taxon>
        <taxon>Viridiplantae</taxon>
        <taxon>Streptophyta</taxon>
        <taxon>Embryophyta</taxon>
        <taxon>Tracheophyta</taxon>
        <taxon>Spermatophyta</taxon>
        <taxon>Magnoliopsida</taxon>
        <taxon>eudicotyledons</taxon>
        <taxon>Gunneridae</taxon>
        <taxon>Pentapetalae</taxon>
        <taxon>asterids</taxon>
        <taxon>lamiids</taxon>
        <taxon>Solanales</taxon>
        <taxon>Solanaceae</taxon>
        <taxon>Solanoideae</taxon>
        <taxon>Solaneae</taxon>
        <taxon>Solanum</taxon>
    </lineage>
</organism>
<reference evidence="12" key="1">
    <citation type="submission" date="2023-08" db="EMBL/GenBank/DDBJ databases">
        <title>A de novo genome assembly of Solanum verrucosum Schlechtendal, a Mexican diploid species geographically isolated from the other diploid A-genome species in potato relatives.</title>
        <authorList>
            <person name="Hosaka K."/>
        </authorList>
    </citation>
    <scope>NUCLEOTIDE SEQUENCE</scope>
    <source>
        <tissue evidence="12">Young leaves</tissue>
    </source>
</reference>
<dbReference type="SMART" id="SM00369">
    <property type="entry name" value="LRR_TYP"/>
    <property type="match status" value="4"/>
</dbReference>
<dbReference type="InterPro" id="IPR002182">
    <property type="entry name" value="NB-ARC"/>
</dbReference>
<dbReference type="FunFam" id="3.40.50.300:FF:001091">
    <property type="entry name" value="Probable disease resistance protein At1g61300"/>
    <property type="match status" value="1"/>
</dbReference>
<evidence type="ECO:0000256" key="1">
    <source>
        <dbReference type="ARBA" id="ARBA00008894"/>
    </source>
</evidence>
<keyword evidence="5" id="KW-0611">Plant defense</keyword>
<keyword evidence="6" id="KW-0067">ATP-binding</keyword>
<dbReference type="GO" id="GO:0005524">
    <property type="term" value="F:ATP binding"/>
    <property type="evidence" value="ECO:0007669"/>
    <property type="project" value="UniProtKB-KW"/>
</dbReference>
<evidence type="ECO:0008006" key="14">
    <source>
        <dbReference type="Google" id="ProtNLM"/>
    </source>
</evidence>
<gene>
    <name evidence="12" type="ORF">MTR67_003575</name>
</gene>
<dbReference type="Gene3D" id="1.10.8.430">
    <property type="entry name" value="Helical domain of apoptotic protease-activating factors"/>
    <property type="match status" value="1"/>
</dbReference>
<dbReference type="InterPro" id="IPR042197">
    <property type="entry name" value="Apaf_helical"/>
</dbReference>
<dbReference type="Gene3D" id="3.40.50.300">
    <property type="entry name" value="P-loop containing nucleotide triphosphate hydrolases"/>
    <property type="match status" value="1"/>
</dbReference>
<dbReference type="InterPro" id="IPR027417">
    <property type="entry name" value="P-loop_NTPase"/>
</dbReference>
<dbReference type="Pfam" id="PF18052">
    <property type="entry name" value="Rx_N"/>
    <property type="match status" value="1"/>
</dbReference>
<evidence type="ECO:0000259" key="9">
    <source>
        <dbReference type="Pfam" id="PF18052"/>
    </source>
</evidence>
<dbReference type="InterPro" id="IPR058922">
    <property type="entry name" value="WHD_DRP"/>
</dbReference>
<evidence type="ECO:0000313" key="12">
    <source>
        <dbReference type="EMBL" id="WMV10190.1"/>
    </source>
</evidence>
<evidence type="ECO:0000256" key="2">
    <source>
        <dbReference type="ARBA" id="ARBA00022614"/>
    </source>
</evidence>
<evidence type="ECO:0000259" key="10">
    <source>
        <dbReference type="Pfam" id="PF23559"/>
    </source>
</evidence>
<dbReference type="EMBL" id="CP133612">
    <property type="protein sequence ID" value="WMV10190.1"/>
    <property type="molecule type" value="Genomic_DNA"/>
</dbReference>
<evidence type="ECO:0000256" key="7">
    <source>
        <dbReference type="SAM" id="Coils"/>
    </source>
</evidence>
<dbReference type="Pfam" id="PF23559">
    <property type="entry name" value="WHD_DRP"/>
    <property type="match status" value="1"/>
</dbReference>
<dbReference type="InterPro" id="IPR003591">
    <property type="entry name" value="Leu-rich_rpt_typical-subtyp"/>
</dbReference>
<dbReference type="PRINTS" id="PR00364">
    <property type="entry name" value="DISEASERSIST"/>
</dbReference>
<evidence type="ECO:0000259" key="8">
    <source>
        <dbReference type="Pfam" id="PF00931"/>
    </source>
</evidence>
<dbReference type="InterPro" id="IPR041118">
    <property type="entry name" value="Rx_N"/>
</dbReference>
<name>A0AAF0PUK2_SOLVR</name>
<dbReference type="Gene3D" id="1.20.5.4130">
    <property type="match status" value="1"/>
</dbReference>
<dbReference type="InterPro" id="IPR056789">
    <property type="entry name" value="LRR_R13L1-DRL21"/>
</dbReference>
<dbReference type="PANTHER" id="PTHR36766:SF45">
    <property type="entry name" value="NB-ARC DOMAIN-CONTAINING PROTEIN"/>
    <property type="match status" value="1"/>
</dbReference>
<protein>
    <recommendedName>
        <fullName evidence="14">Disease resistance RPP13-like protein 1</fullName>
    </recommendedName>
</protein>
<feature type="domain" description="NB-ARC" evidence="8">
    <location>
        <begin position="224"/>
        <end position="394"/>
    </location>
</feature>